<gene>
    <name evidence="1" type="ORF">CCAP1982_LOCUS8660</name>
</gene>
<proteinExistence type="predicted"/>
<name>A0A811UPC5_CERCA</name>
<reference evidence="1" key="1">
    <citation type="submission" date="2020-11" db="EMBL/GenBank/DDBJ databases">
        <authorList>
            <person name="Whitehead M."/>
        </authorList>
    </citation>
    <scope>NUCLEOTIDE SEQUENCE</scope>
    <source>
        <strain evidence="1">EGII</strain>
    </source>
</reference>
<protein>
    <submittedName>
        <fullName evidence="1">(Mediterranean fruit fly) hypothetical protein</fullName>
    </submittedName>
</protein>
<accession>A0A811UPC5</accession>
<dbReference type="AlphaFoldDB" id="A0A811UPC5"/>
<organism evidence="1 2">
    <name type="scientific">Ceratitis capitata</name>
    <name type="common">Mediterranean fruit fly</name>
    <name type="synonym">Tephritis capitata</name>
    <dbReference type="NCBI Taxonomy" id="7213"/>
    <lineage>
        <taxon>Eukaryota</taxon>
        <taxon>Metazoa</taxon>
        <taxon>Ecdysozoa</taxon>
        <taxon>Arthropoda</taxon>
        <taxon>Hexapoda</taxon>
        <taxon>Insecta</taxon>
        <taxon>Pterygota</taxon>
        <taxon>Neoptera</taxon>
        <taxon>Endopterygota</taxon>
        <taxon>Diptera</taxon>
        <taxon>Brachycera</taxon>
        <taxon>Muscomorpha</taxon>
        <taxon>Tephritoidea</taxon>
        <taxon>Tephritidae</taxon>
        <taxon>Ceratitis</taxon>
        <taxon>Ceratitis</taxon>
    </lineage>
</organism>
<dbReference type="EMBL" id="CAJHJT010000012">
    <property type="protein sequence ID" value="CAD7000168.1"/>
    <property type="molecule type" value="Genomic_DNA"/>
</dbReference>
<keyword evidence="2" id="KW-1185">Reference proteome</keyword>
<sequence>MCNKKLTLPTKIATKLYTCALQPLETGNAKLCVNFRMYLVKLNVLVSPTTLKSVKKTKKKIYKNLLKLISNSASVNSRTTNCAANSKKAENSIRHTENPHTTLSYITIASKFRQQGGK</sequence>
<dbReference type="Proteomes" id="UP000606786">
    <property type="component" value="Unassembled WGS sequence"/>
</dbReference>
<comment type="caution">
    <text evidence="1">The sequence shown here is derived from an EMBL/GenBank/DDBJ whole genome shotgun (WGS) entry which is preliminary data.</text>
</comment>
<evidence type="ECO:0000313" key="1">
    <source>
        <dbReference type="EMBL" id="CAD7000168.1"/>
    </source>
</evidence>
<evidence type="ECO:0000313" key="2">
    <source>
        <dbReference type="Proteomes" id="UP000606786"/>
    </source>
</evidence>